<name>A0A2P2QQX7_RHIMU</name>
<dbReference type="AlphaFoldDB" id="A0A2P2QQX7"/>
<organism evidence="1">
    <name type="scientific">Rhizophora mucronata</name>
    <name type="common">Asiatic mangrove</name>
    <dbReference type="NCBI Taxonomy" id="61149"/>
    <lineage>
        <taxon>Eukaryota</taxon>
        <taxon>Viridiplantae</taxon>
        <taxon>Streptophyta</taxon>
        <taxon>Embryophyta</taxon>
        <taxon>Tracheophyta</taxon>
        <taxon>Spermatophyta</taxon>
        <taxon>Magnoliopsida</taxon>
        <taxon>eudicotyledons</taxon>
        <taxon>Gunneridae</taxon>
        <taxon>Pentapetalae</taxon>
        <taxon>rosids</taxon>
        <taxon>fabids</taxon>
        <taxon>Malpighiales</taxon>
        <taxon>Rhizophoraceae</taxon>
        <taxon>Rhizophora</taxon>
    </lineage>
</organism>
<evidence type="ECO:0000313" key="1">
    <source>
        <dbReference type="EMBL" id="MBX69422.1"/>
    </source>
</evidence>
<dbReference type="EMBL" id="GGEC01088938">
    <property type="protein sequence ID" value="MBX69422.1"/>
    <property type="molecule type" value="Transcribed_RNA"/>
</dbReference>
<protein>
    <submittedName>
        <fullName evidence="1">Uncharacterized protein</fullName>
    </submittedName>
</protein>
<sequence>MKLHALGKWGMNHQQKV</sequence>
<proteinExistence type="predicted"/>
<reference evidence="1" key="1">
    <citation type="submission" date="2018-02" db="EMBL/GenBank/DDBJ databases">
        <title>Rhizophora mucronata_Transcriptome.</title>
        <authorList>
            <person name="Meera S.P."/>
            <person name="Sreeshan A."/>
            <person name="Augustine A."/>
        </authorList>
    </citation>
    <scope>NUCLEOTIDE SEQUENCE</scope>
    <source>
        <tissue evidence="1">Leaf</tissue>
    </source>
</reference>
<accession>A0A2P2QQX7</accession>